<proteinExistence type="predicted"/>
<dbReference type="Proteomes" id="UP001444661">
    <property type="component" value="Unassembled WGS sequence"/>
</dbReference>
<sequence length="107" mass="11228">MRPLQLLIRAALRIAEAFADDTRATATTTSQLAARNLADAYATRALIYADAAATIVAAAAPNAAAAAVITTNLPAAISWVGRGGKHWSTLTPSQHLLPHLPHLLRPK</sequence>
<evidence type="ECO:0000313" key="1">
    <source>
        <dbReference type="EMBL" id="KAK8022677.1"/>
    </source>
</evidence>
<evidence type="ECO:0008006" key="3">
    <source>
        <dbReference type="Google" id="ProtNLM"/>
    </source>
</evidence>
<reference evidence="1 2" key="1">
    <citation type="submission" date="2023-01" db="EMBL/GenBank/DDBJ databases">
        <title>Analysis of 21 Apiospora genomes using comparative genomics revels a genus with tremendous synthesis potential of carbohydrate active enzymes and secondary metabolites.</title>
        <authorList>
            <person name="Sorensen T."/>
        </authorList>
    </citation>
    <scope>NUCLEOTIDE SEQUENCE [LARGE SCALE GENOMIC DNA]</scope>
    <source>
        <strain evidence="1 2">CBS 33761</strain>
    </source>
</reference>
<evidence type="ECO:0000313" key="2">
    <source>
        <dbReference type="Proteomes" id="UP001444661"/>
    </source>
</evidence>
<keyword evidence="2" id="KW-1185">Reference proteome</keyword>
<protein>
    <recommendedName>
        <fullName evidence="3">Secreted protein</fullName>
    </recommendedName>
</protein>
<dbReference type="EMBL" id="JAQQWK010000012">
    <property type="protein sequence ID" value="KAK8022677.1"/>
    <property type="molecule type" value="Genomic_DNA"/>
</dbReference>
<gene>
    <name evidence="1" type="ORF">PG993_013444</name>
</gene>
<comment type="caution">
    <text evidence="1">The sequence shown here is derived from an EMBL/GenBank/DDBJ whole genome shotgun (WGS) entry which is preliminary data.</text>
</comment>
<name>A0ABR1RXM0_9PEZI</name>
<accession>A0ABR1RXM0</accession>
<organism evidence="1 2">
    <name type="scientific">Apiospora rasikravindrae</name>
    <dbReference type="NCBI Taxonomy" id="990691"/>
    <lineage>
        <taxon>Eukaryota</taxon>
        <taxon>Fungi</taxon>
        <taxon>Dikarya</taxon>
        <taxon>Ascomycota</taxon>
        <taxon>Pezizomycotina</taxon>
        <taxon>Sordariomycetes</taxon>
        <taxon>Xylariomycetidae</taxon>
        <taxon>Amphisphaeriales</taxon>
        <taxon>Apiosporaceae</taxon>
        <taxon>Apiospora</taxon>
    </lineage>
</organism>